<accession>A0A1H6BHF5</accession>
<sequence length="55" mass="6456">MEIRAQLCILSVLQHYVLKEGIYSSSKSRAYAESRNIYTAILMNDEIEKKKRCFL</sequence>
<evidence type="ECO:0000313" key="1">
    <source>
        <dbReference type="EMBL" id="SEG59787.1"/>
    </source>
</evidence>
<organism evidence="1 2">
    <name type="scientific">Sphingobacterium lactis</name>
    <dbReference type="NCBI Taxonomy" id="797291"/>
    <lineage>
        <taxon>Bacteria</taxon>
        <taxon>Pseudomonadati</taxon>
        <taxon>Bacteroidota</taxon>
        <taxon>Sphingobacteriia</taxon>
        <taxon>Sphingobacteriales</taxon>
        <taxon>Sphingobacteriaceae</taxon>
        <taxon>Sphingobacterium</taxon>
    </lineage>
</organism>
<protein>
    <submittedName>
        <fullName evidence="1">Uncharacterized protein</fullName>
    </submittedName>
</protein>
<dbReference type="EMBL" id="FNUT01000010">
    <property type="protein sequence ID" value="SEG59787.1"/>
    <property type="molecule type" value="Genomic_DNA"/>
</dbReference>
<dbReference type="AlphaFoldDB" id="A0A1H6BHF5"/>
<keyword evidence="2" id="KW-1185">Reference proteome</keyword>
<proteinExistence type="predicted"/>
<evidence type="ECO:0000313" key="2">
    <source>
        <dbReference type="Proteomes" id="UP000236731"/>
    </source>
</evidence>
<dbReference type="Proteomes" id="UP000236731">
    <property type="component" value="Unassembled WGS sequence"/>
</dbReference>
<reference evidence="2" key="1">
    <citation type="submission" date="2016-10" db="EMBL/GenBank/DDBJ databases">
        <authorList>
            <person name="Varghese N."/>
            <person name="Submissions S."/>
        </authorList>
    </citation>
    <scope>NUCLEOTIDE SEQUENCE [LARGE SCALE GENOMIC DNA]</scope>
    <source>
        <strain evidence="2">DSM 22361</strain>
    </source>
</reference>
<name>A0A1H6BHF5_9SPHI</name>
<gene>
    <name evidence="1" type="ORF">SAMN05421877_11094</name>
</gene>